<protein>
    <submittedName>
        <fullName evidence="2">Uncharacterized protein</fullName>
    </submittedName>
</protein>
<sequence>MMKYVRAFHSMDLRRNFLKSLDCLDELLLLEDESGNFLEAAEIAKLRGDILLEADLLGKAVHFKEASLLILWHVLANSLWVSGSRGWPLKQFKHKEELLAKAKLLAKKESDIFYEVVCTEVNILSNEQTKLPELKQYFNASRQHKSVRGEILSVRKILDAHLHSDTSKYEWESELVVDLIKHAEDRISQNQLSVETLIYFWNLWKDNIVKIFEYLETQDVSKYVSYGEFCLNYFGIRRRFKNLNMVYLLLNSDADWVRDIDDRFIQSRKLVFADARQFVSAARSHWGAELLDVGTKVLKTFEALYNFSTMNSLSLFCQSMCLIHIFEVTKFLMESKFLGNKYHDTRTTLQNFLKLSTGYLEKVFPLDWRKSLTENMISLRGTELSRKLLEEVIRGNLKGGELTYGQIGRVVTVWLGSGKPTNELYKEIVKTFDGNSSWNWKAFVKNLNGNVELEFSHRSNSGEAPKVVSLVYNFHKALEDTYNANWRTYDYISPSCFLYLVDRLLILVSYFQGFFYTTKSSFVEWLFYPQSYDNPSASSVNEMQSSPGRTFDYVAHIVLQLLDNMQDTVEWIGKSNVDFNYCYPLLVLRLVVIVCLLCVNSGKYFDVLLGLLRRDDITSELPREFLVVLQRRRKPNYANINANILAEAFKNIGDPLVIVSLGKDCSKYLCPDAIFVDMGGATQCREDIIRMLFPRNITAPQSQNVELDQNVALDMSDKKLEKNTSTIVELWKRFQLRRPRLETFLNKPSEGNHTNDVGEASDTSITSKTQYNMGADNIKAEDTSDSGEGNQGLRILATLV</sequence>
<dbReference type="PANTHER" id="PTHR21529:SF4">
    <property type="entry name" value="TPR AND ANKYRIN REPEAT-CONTAINING PROTEIN 1"/>
    <property type="match status" value="1"/>
</dbReference>
<dbReference type="AlphaFoldDB" id="A0A5B7AK63"/>
<feature type="region of interest" description="Disordered" evidence="1">
    <location>
        <begin position="745"/>
        <end position="765"/>
    </location>
</feature>
<name>A0A5B7AK63_DAVIN</name>
<evidence type="ECO:0000256" key="1">
    <source>
        <dbReference type="SAM" id="MobiDB-lite"/>
    </source>
</evidence>
<organism evidence="2">
    <name type="scientific">Davidia involucrata</name>
    <name type="common">Dove tree</name>
    <dbReference type="NCBI Taxonomy" id="16924"/>
    <lineage>
        <taxon>Eukaryota</taxon>
        <taxon>Viridiplantae</taxon>
        <taxon>Streptophyta</taxon>
        <taxon>Embryophyta</taxon>
        <taxon>Tracheophyta</taxon>
        <taxon>Spermatophyta</taxon>
        <taxon>Magnoliopsida</taxon>
        <taxon>eudicotyledons</taxon>
        <taxon>Gunneridae</taxon>
        <taxon>Pentapetalae</taxon>
        <taxon>asterids</taxon>
        <taxon>Cornales</taxon>
        <taxon>Nyssaceae</taxon>
        <taxon>Davidia</taxon>
    </lineage>
</organism>
<feature type="region of interest" description="Disordered" evidence="1">
    <location>
        <begin position="778"/>
        <end position="800"/>
    </location>
</feature>
<dbReference type="InterPro" id="IPR039904">
    <property type="entry name" value="TRANK1"/>
</dbReference>
<reference evidence="2" key="1">
    <citation type="submission" date="2019-08" db="EMBL/GenBank/DDBJ databases">
        <title>Reference gene set and small RNA set construction with multiple tissues from Davidia involucrata Baill.</title>
        <authorList>
            <person name="Yang H."/>
            <person name="Zhou C."/>
            <person name="Li G."/>
            <person name="Wang J."/>
            <person name="Gao P."/>
            <person name="Wang M."/>
            <person name="Wang R."/>
            <person name="Zhao Y."/>
        </authorList>
    </citation>
    <scope>NUCLEOTIDE SEQUENCE</scope>
    <source>
        <tissue evidence="2">Mixed with DoveR01_LX</tissue>
    </source>
</reference>
<proteinExistence type="predicted"/>
<dbReference type="EMBL" id="GHES01026520">
    <property type="protein sequence ID" value="MPA57079.1"/>
    <property type="molecule type" value="Transcribed_RNA"/>
</dbReference>
<dbReference type="PANTHER" id="PTHR21529">
    <property type="entry name" value="MAMMARY TURMOR VIRUS RECEPTOR HOMOLOG 1, 2 MTVR1, 2"/>
    <property type="match status" value="1"/>
</dbReference>
<gene>
    <name evidence="2" type="ORF">Din_026520</name>
</gene>
<accession>A0A5B7AK63</accession>
<feature type="compositionally biased region" description="Polar residues" evidence="1">
    <location>
        <begin position="749"/>
        <end position="765"/>
    </location>
</feature>
<evidence type="ECO:0000313" key="2">
    <source>
        <dbReference type="EMBL" id="MPA57079.1"/>
    </source>
</evidence>